<name>J2KCM0_9FLAO</name>
<organism evidence="1 2">
    <name type="scientific">Chryseobacterium populi</name>
    <dbReference type="NCBI Taxonomy" id="1144316"/>
    <lineage>
        <taxon>Bacteria</taxon>
        <taxon>Pseudomonadati</taxon>
        <taxon>Bacteroidota</taxon>
        <taxon>Flavobacteriia</taxon>
        <taxon>Flavobacteriales</taxon>
        <taxon>Weeksellaceae</taxon>
        <taxon>Chryseobacterium group</taxon>
        <taxon>Chryseobacterium</taxon>
    </lineage>
</organism>
<protein>
    <submittedName>
        <fullName evidence="1">Uncharacterized protein</fullName>
    </submittedName>
</protein>
<sequence>MGVFIIKRVFTLNYKKKLVIVGIIKNVDEKNVNNSNSLVINNNVNLPIQELNESLIEGKTYQAFTFDLDTIDEDLLQDIIKLKEGQEIKIIYRLD</sequence>
<dbReference type="RefSeq" id="WP_007844258.1">
    <property type="nucleotide sequence ID" value="NZ_AKJY01000047.1"/>
</dbReference>
<reference evidence="1 2" key="1">
    <citation type="journal article" date="2012" name="J. Bacteriol.">
        <title>Twenty-one genome sequences from Pseudomonas species and 19 genome sequences from diverse bacteria isolated from the rhizosphere and endosphere of Populus deltoides.</title>
        <authorList>
            <person name="Brown S.D."/>
            <person name="Utturkar S.M."/>
            <person name="Klingeman D.M."/>
            <person name="Johnson C.M."/>
            <person name="Martin S.L."/>
            <person name="Land M.L."/>
            <person name="Lu T.Y."/>
            <person name="Schadt C.W."/>
            <person name="Doktycz M.J."/>
            <person name="Pelletier D.A."/>
        </authorList>
    </citation>
    <scope>NUCLEOTIDE SEQUENCE [LARGE SCALE GENOMIC DNA]</scope>
    <source>
        <strain evidence="1 2">CF314</strain>
    </source>
</reference>
<comment type="caution">
    <text evidence="1">The sequence shown here is derived from an EMBL/GenBank/DDBJ whole genome shotgun (WGS) entry which is preliminary data.</text>
</comment>
<dbReference type="EMBL" id="AKJY01000047">
    <property type="protein sequence ID" value="EJL70928.1"/>
    <property type="molecule type" value="Genomic_DNA"/>
</dbReference>
<dbReference type="PATRIC" id="fig|1144316.3.peg.2621"/>
<accession>J2KCM0</accession>
<dbReference type="AlphaFoldDB" id="J2KCM0"/>
<dbReference type="Proteomes" id="UP000007509">
    <property type="component" value="Unassembled WGS sequence"/>
</dbReference>
<keyword evidence="2" id="KW-1185">Reference proteome</keyword>
<evidence type="ECO:0000313" key="2">
    <source>
        <dbReference type="Proteomes" id="UP000007509"/>
    </source>
</evidence>
<evidence type="ECO:0000313" key="1">
    <source>
        <dbReference type="EMBL" id="EJL70928.1"/>
    </source>
</evidence>
<gene>
    <name evidence="1" type="ORF">PMI13_02602</name>
</gene>
<proteinExistence type="predicted"/>
<dbReference type="OrthoDB" id="1264352at2"/>